<dbReference type="SUPFAM" id="SSF64518">
    <property type="entry name" value="Phase 1 flagellin"/>
    <property type="match status" value="1"/>
</dbReference>
<dbReference type="OrthoDB" id="341613at2"/>
<evidence type="ECO:0000313" key="1">
    <source>
        <dbReference type="EMBL" id="TGL55823.1"/>
    </source>
</evidence>
<dbReference type="RefSeq" id="WP_135617718.1">
    <property type="nucleotide sequence ID" value="NZ_RQGG01000009.1"/>
</dbReference>
<organism evidence="1 2">
    <name type="scientific">Leptospira kemamanensis</name>
    <dbReference type="NCBI Taxonomy" id="2484942"/>
    <lineage>
        <taxon>Bacteria</taxon>
        <taxon>Pseudomonadati</taxon>
        <taxon>Spirochaetota</taxon>
        <taxon>Spirochaetia</taxon>
        <taxon>Leptospirales</taxon>
        <taxon>Leptospiraceae</taxon>
        <taxon>Leptospira</taxon>
    </lineage>
</organism>
<protein>
    <submittedName>
        <fullName evidence="1">Flagellar filament core protein flaB2 domain protein</fullName>
    </submittedName>
</protein>
<dbReference type="Gene3D" id="1.20.1330.10">
    <property type="entry name" value="f41 fragment of flagellin, N-terminal domain"/>
    <property type="match status" value="1"/>
</dbReference>
<keyword evidence="1" id="KW-0969">Cilium</keyword>
<keyword evidence="1" id="KW-0282">Flagellum</keyword>
<name>A0A4R9JV20_9LEPT</name>
<sequence length="242" mass="28030">MKLKYHPMFTFVSIRESLIVKQIQKTRVTIQNLFKQKEVGKPSGYEMNLHTNLNSSSILRMKLKQDNFKAIDSRLKFVSLTAIGLERLNQLQPKRTTFEKQKFFIHQTLVYLESILAISESLLLVSKEVGKNKSIQKEKQKEVDELVDEVNRIASMAEFNGMALFLGDFAKSSRTASMWFLTENKNERYQVFIATMTANALGLVNFKNDVLALSNRADFQKKVKHAIHRIQQERKQIQSVLK</sequence>
<accession>A0A4R9JV20</accession>
<comment type="caution">
    <text evidence="1">The sequence shown here is derived from an EMBL/GenBank/DDBJ whole genome shotgun (WGS) entry which is preliminary data.</text>
</comment>
<keyword evidence="1" id="KW-0966">Cell projection</keyword>
<proteinExistence type="predicted"/>
<reference evidence="1" key="1">
    <citation type="journal article" date="2019" name="PLoS Negl. Trop. Dis.">
        <title>Revisiting the worldwide diversity of Leptospira species in the environment.</title>
        <authorList>
            <person name="Vincent A.T."/>
            <person name="Schiettekatte O."/>
            <person name="Bourhy P."/>
            <person name="Veyrier F.J."/>
            <person name="Picardeau M."/>
        </authorList>
    </citation>
    <scope>NUCLEOTIDE SEQUENCE [LARGE SCALE GENOMIC DNA]</scope>
    <source>
        <strain evidence="1">201702454</strain>
    </source>
</reference>
<evidence type="ECO:0000313" key="2">
    <source>
        <dbReference type="Proteomes" id="UP000297609"/>
    </source>
</evidence>
<dbReference type="AlphaFoldDB" id="A0A4R9JV20"/>
<dbReference type="Proteomes" id="UP000297609">
    <property type="component" value="Unassembled WGS sequence"/>
</dbReference>
<dbReference type="EMBL" id="RQGG01000009">
    <property type="protein sequence ID" value="TGL55823.1"/>
    <property type="molecule type" value="Genomic_DNA"/>
</dbReference>
<keyword evidence="2" id="KW-1185">Reference proteome</keyword>
<gene>
    <name evidence="1" type="ORF">EHQ59_03295</name>
</gene>